<evidence type="ECO:0000313" key="2">
    <source>
        <dbReference type="EMBL" id="KAK5992554.1"/>
    </source>
</evidence>
<protein>
    <submittedName>
        <fullName evidence="2">Uncharacterized protein</fullName>
    </submittedName>
</protein>
<feature type="compositionally biased region" description="Basic and acidic residues" evidence="1">
    <location>
        <begin position="18"/>
        <end position="29"/>
    </location>
</feature>
<comment type="caution">
    <text evidence="2">The sequence shown here is derived from an EMBL/GenBank/DDBJ whole genome shotgun (WGS) entry which is preliminary data.</text>
</comment>
<keyword evidence="3" id="KW-1185">Reference proteome</keyword>
<name>A0ABR0SKI1_9HYPO</name>
<feature type="compositionally biased region" description="Basic and acidic residues" evidence="1">
    <location>
        <begin position="185"/>
        <end position="194"/>
    </location>
</feature>
<sequence>MALLLVSLAAKAIKGSRKKSEQDRNRNNDEQYFNDSYYNTQPPPVSNYPRNEPVYAPAPAPVTGHRRRRSRREDRIVGRTERILERRDYGGRNPAAPGMQQQQQQQQPANPPAPYQEYGNGRSENYYPNAQRPEQHNNYNNNNTYYRSGQQDRQRDNSNTYYTPPVGTPIPAASVPRGGGRSRRGSQDSDRPLDEPPAYDETVRRAKA</sequence>
<dbReference type="EMBL" id="JAVFKD010000012">
    <property type="protein sequence ID" value="KAK5992554.1"/>
    <property type="molecule type" value="Genomic_DNA"/>
</dbReference>
<reference evidence="2 3" key="1">
    <citation type="submission" date="2024-01" db="EMBL/GenBank/DDBJ databases">
        <title>Complete genome of Cladobotryum mycophilum ATHUM6906.</title>
        <authorList>
            <person name="Christinaki A.C."/>
            <person name="Myridakis A.I."/>
            <person name="Kouvelis V.N."/>
        </authorList>
    </citation>
    <scope>NUCLEOTIDE SEQUENCE [LARGE SCALE GENOMIC DNA]</scope>
    <source>
        <strain evidence="2 3">ATHUM6906</strain>
    </source>
</reference>
<gene>
    <name evidence="2" type="ORF">PT974_05967</name>
</gene>
<feature type="compositionally biased region" description="Basic and acidic residues" evidence="1">
    <location>
        <begin position="71"/>
        <end position="90"/>
    </location>
</feature>
<organism evidence="2 3">
    <name type="scientific">Cladobotryum mycophilum</name>
    <dbReference type="NCBI Taxonomy" id="491253"/>
    <lineage>
        <taxon>Eukaryota</taxon>
        <taxon>Fungi</taxon>
        <taxon>Dikarya</taxon>
        <taxon>Ascomycota</taxon>
        <taxon>Pezizomycotina</taxon>
        <taxon>Sordariomycetes</taxon>
        <taxon>Hypocreomycetidae</taxon>
        <taxon>Hypocreales</taxon>
        <taxon>Hypocreaceae</taxon>
        <taxon>Cladobotryum</taxon>
    </lineage>
</organism>
<feature type="compositionally biased region" description="Low complexity" evidence="1">
    <location>
        <begin position="137"/>
        <end position="146"/>
    </location>
</feature>
<evidence type="ECO:0000313" key="3">
    <source>
        <dbReference type="Proteomes" id="UP001338125"/>
    </source>
</evidence>
<dbReference type="Proteomes" id="UP001338125">
    <property type="component" value="Unassembled WGS sequence"/>
</dbReference>
<proteinExistence type="predicted"/>
<accession>A0ABR0SKI1</accession>
<feature type="region of interest" description="Disordered" evidence="1">
    <location>
        <begin position="13"/>
        <end position="208"/>
    </location>
</feature>
<evidence type="ECO:0000256" key="1">
    <source>
        <dbReference type="SAM" id="MobiDB-lite"/>
    </source>
</evidence>
<feature type="compositionally biased region" description="Polar residues" evidence="1">
    <location>
        <begin position="30"/>
        <end position="40"/>
    </location>
</feature>
<feature type="compositionally biased region" description="Low complexity" evidence="1">
    <location>
        <begin position="94"/>
        <end position="108"/>
    </location>
</feature>